<accession>A0A392M214</accession>
<dbReference type="EMBL" id="LXQA010002177">
    <property type="protein sequence ID" value="MCH81340.1"/>
    <property type="molecule type" value="Genomic_DNA"/>
</dbReference>
<keyword evidence="2" id="KW-0548">Nucleotidyltransferase</keyword>
<keyword evidence="2" id="KW-0695">RNA-directed DNA polymerase</keyword>
<dbReference type="InterPro" id="IPR000953">
    <property type="entry name" value="Chromo/chromo_shadow_dom"/>
</dbReference>
<protein>
    <submittedName>
        <fullName evidence="2">RNA-directed DNA polymerase (Reverse transcriptase)</fullName>
    </submittedName>
</protein>
<name>A0A392M214_9FABA</name>
<comment type="caution">
    <text evidence="2">The sequence shown here is derived from an EMBL/GenBank/DDBJ whole genome shotgun (WGS) entry which is preliminary data.</text>
</comment>
<dbReference type="InterPro" id="IPR056924">
    <property type="entry name" value="SH3_Tf2-1"/>
</dbReference>
<proteinExistence type="predicted"/>
<gene>
    <name evidence="2" type="ORF">A2U01_0002126</name>
</gene>
<sequence length="175" mass="19993">MQNSVVTRINDKLSAKYYGPYPIVEKIGAVAYKLKLPAGSRVHPVFHVSLLKKAVGNYQEDEDLPDLMEEQIEVYYPDTVLATRKFKHNGEENKQLLIHWKGKNVEEATWEDEIMIRSQFLKFNLEDKINVEGGSIDRTQSNEEGPLNPVIHQGTGGSRPLLVYSRRKGIRVIDD</sequence>
<organism evidence="2 3">
    <name type="scientific">Trifolium medium</name>
    <dbReference type="NCBI Taxonomy" id="97028"/>
    <lineage>
        <taxon>Eukaryota</taxon>
        <taxon>Viridiplantae</taxon>
        <taxon>Streptophyta</taxon>
        <taxon>Embryophyta</taxon>
        <taxon>Tracheophyta</taxon>
        <taxon>Spermatophyta</taxon>
        <taxon>Magnoliopsida</taxon>
        <taxon>eudicotyledons</taxon>
        <taxon>Gunneridae</taxon>
        <taxon>Pentapetalae</taxon>
        <taxon>rosids</taxon>
        <taxon>fabids</taxon>
        <taxon>Fabales</taxon>
        <taxon>Fabaceae</taxon>
        <taxon>Papilionoideae</taxon>
        <taxon>50 kb inversion clade</taxon>
        <taxon>NPAAA clade</taxon>
        <taxon>Hologalegina</taxon>
        <taxon>IRL clade</taxon>
        <taxon>Trifolieae</taxon>
        <taxon>Trifolium</taxon>
    </lineage>
</organism>
<dbReference type="Proteomes" id="UP000265520">
    <property type="component" value="Unassembled WGS sequence"/>
</dbReference>
<reference evidence="2 3" key="1">
    <citation type="journal article" date="2018" name="Front. Plant Sci.">
        <title>Red Clover (Trifolium pratense) and Zigzag Clover (T. medium) - A Picture of Genomic Similarities and Differences.</title>
        <authorList>
            <person name="Dluhosova J."/>
            <person name="Istvanek J."/>
            <person name="Nedelnik J."/>
            <person name="Repkova J."/>
        </authorList>
    </citation>
    <scope>NUCLEOTIDE SEQUENCE [LARGE SCALE GENOMIC DNA]</scope>
    <source>
        <strain evidence="3">cv. 10/8</strain>
        <tissue evidence="2">Leaf</tissue>
    </source>
</reference>
<evidence type="ECO:0000313" key="3">
    <source>
        <dbReference type="Proteomes" id="UP000265520"/>
    </source>
</evidence>
<dbReference type="PANTHER" id="PTHR46148:SF52">
    <property type="entry name" value="OS04G0603800 PROTEIN"/>
    <property type="match status" value="1"/>
</dbReference>
<dbReference type="AlphaFoldDB" id="A0A392M214"/>
<dbReference type="GO" id="GO:0003964">
    <property type="term" value="F:RNA-directed DNA polymerase activity"/>
    <property type="evidence" value="ECO:0007669"/>
    <property type="project" value="UniProtKB-KW"/>
</dbReference>
<dbReference type="PROSITE" id="PS50013">
    <property type="entry name" value="CHROMO_2"/>
    <property type="match status" value="1"/>
</dbReference>
<dbReference type="PANTHER" id="PTHR46148">
    <property type="entry name" value="CHROMO DOMAIN-CONTAINING PROTEIN"/>
    <property type="match status" value="1"/>
</dbReference>
<keyword evidence="2" id="KW-0808">Transferase</keyword>
<dbReference type="InterPro" id="IPR016197">
    <property type="entry name" value="Chromo-like_dom_sf"/>
</dbReference>
<evidence type="ECO:0000313" key="2">
    <source>
        <dbReference type="EMBL" id="MCH81340.1"/>
    </source>
</evidence>
<evidence type="ECO:0000259" key="1">
    <source>
        <dbReference type="PROSITE" id="PS50013"/>
    </source>
</evidence>
<dbReference type="Pfam" id="PF24626">
    <property type="entry name" value="SH3_Tf2-1"/>
    <property type="match status" value="1"/>
</dbReference>
<feature type="domain" description="Chromo" evidence="1">
    <location>
        <begin position="75"/>
        <end position="113"/>
    </location>
</feature>
<keyword evidence="3" id="KW-1185">Reference proteome</keyword>
<dbReference type="SUPFAM" id="SSF54160">
    <property type="entry name" value="Chromo domain-like"/>
    <property type="match status" value="1"/>
</dbReference>
<dbReference type="Gene3D" id="2.40.50.40">
    <property type="match status" value="1"/>
</dbReference>